<dbReference type="PANTHER" id="PTHR40465:SF1">
    <property type="entry name" value="DUF6534 DOMAIN-CONTAINING PROTEIN"/>
    <property type="match status" value="1"/>
</dbReference>
<evidence type="ECO:0000259" key="2">
    <source>
        <dbReference type="Pfam" id="PF20152"/>
    </source>
</evidence>
<evidence type="ECO:0000313" key="3">
    <source>
        <dbReference type="EMBL" id="KIJ42966.1"/>
    </source>
</evidence>
<feature type="transmembrane region" description="Helical" evidence="1">
    <location>
        <begin position="83"/>
        <end position="105"/>
    </location>
</feature>
<organism evidence="3 4">
    <name type="scientific">Sphaerobolus stellatus (strain SS14)</name>
    <dbReference type="NCBI Taxonomy" id="990650"/>
    <lineage>
        <taxon>Eukaryota</taxon>
        <taxon>Fungi</taxon>
        <taxon>Dikarya</taxon>
        <taxon>Basidiomycota</taxon>
        <taxon>Agaricomycotina</taxon>
        <taxon>Agaricomycetes</taxon>
        <taxon>Phallomycetidae</taxon>
        <taxon>Geastrales</taxon>
        <taxon>Sphaerobolaceae</taxon>
        <taxon>Sphaerobolus</taxon>
    </lineage>
</organism>
<proteinExistence type="predicted"/>
<dbReference type="EMBL" id="KN837126">
    <property type="protein sequence ID" value="KIJ42966.1"/>
    <property type="molecule type" value="Genomic_DNA"/>
</dbReference>
<dbReference type="OrthoDB" id="2971182at2759"/>
<evidence type="ECO:0000256" key="1">
    <source>
        <dbReference type="SAM" id="Phobius"/>
    </source>
</evidence>
<dbReference type="PANTHER" id="PTHR40465">
    <property type="entry name" value="CHROMOSOME 1, WHOLE GENOME SHOTGUN SEQUENCE"/>
    <property type="match status" value="1"/>
</dbReference>
<name>A0A0C9VX61_SPHS4</name>
<evidence type="ECO:0000313" key="4">
    <source>
        <dbReference type="Proteomes" id="UP000054279"/>
    </source>
</evidence>
<feature type="transmembrane region" description="Helical" evidence="1">
    <location>
        <begin position="190"/>
        <end position="209"/>
    </location>
</feature>
<keyword evidence="1" id="KW-1133">Transmembrane helix</keyword>
<protein>
    <recommendedName>
        <fullName evidence="2">DUF6534 domain-containing protein</fullName>
    </recommendedName>
</protein>
<reference evidence="3 4" key="1">
    <citation type="submission" date="2014-06" db="EMBL/GenBank/DDBJ databases">
        <title>Evolutionary Origins and Diversification of the Mycorrhizal Mutualists.</title>
        <authorList>
            <consortium name="DOE Joint Genome Institute"/>
            <consortium name="Mycorrhizal Genomics Consortium"/>
            <person name="Kohler A."/>
            <person name="Kuo A."/>
            <person name="Nagy L.G."/>
            <person name="Floudas D."/>
            <person name="Copeland A."/>
            <person name="Barry K.W."/>
            <person name="Cichocki N."/>
            <person name="Veneault-Fourrey C."/>
            <person name="LaButti K."/>
            <person name="Lindquist E.A."/>
            <person name="Lipzen A."/>
            <person name="Lundell T."/>
            <person name="Morin E."/>
            <person name="Murat C."/>
            <person name="Riley R."/>
            <person name="Ohm R."/>
            <person name="Sun H."/>
            <person name="Tunlid A."/>
            <person name="Henrissat B."/>
            <person name="Grigoriev I.V."/>
            <person name="Hibbett D.S."/>
            <person name="Martin F."/>
        </authorList>
    </citation>
    <scope>NUCLEOTIDE SEQUENCE [LARGE SCALE GENOMIC DNA]</scope>
    <source>
        <strain evidence="3 4">SS14</strain>
    </source>
</reference>
<keyword evidence="1" id="KW-0812">Transmembrane</keyword>
<feature type="domain" description="DUF6534" evidence="2">
    <location>
        <begin position="155"/>
        <end position="240"/>
    </location>
</feature>
<gene>
    <name evidence="3" type="ORF">M422DRAFT_253757</name>
</gene>
<dbReference type="Pfam" id="PF20152">
    <property type="entry name" value="DUF6534"/>
    <property type="match status" value="1"/>
</dbReference>
<dbReference type="InterPro" id="IPR045339">
    <property type="entry name" value="DUF6534"/>
</dbReference>
<feature type="transmembrane region" description="Helical" evidence="1">
    <location>
        <begin position="215"/>
        <end position="236"/>
    </location>
</feature>
<accession>A0A0C9VX61</accession>
<dbReference type="HOGENOM" id="CLU_900704_0_0_1"/>
<keyword evidence="1" id="KW-0472">Membrane</keyword>
<dbReference type="AlphaFoldDB" id="A0A0C9VX61"/>
<sequence length="309" mass="33974">MFRYNGNCSYSFETDDITEITQVKDAMEEPSKKKQQVAASPRVTCSATTATVETKWKKLTGAKEETENFYTLRVWFVSGHKTWLAGIIIVLSILQLGTGIGQYSLDAIPASLSGLLLKLYFTLAATAYVTITGSVLSVYARGALITQGVASTSTIICDALISGSLVYFLREKPLHRSLRIGIGKITIYSINIGLITVAVSTITVITWLTAPHPQFTWTIFFFPAAQVYVNSVLVSLNARKEIRAQMIIGYSRPHSSMFMSFNVDEDNPIVEPQKRNRTQRTGGALSLLHNLSNASNDVPGEDNIFSEIG</sequence>
<keyword evidence="4" id="KW-1185">Reference proteome</keyword>
<dbReference type="Proteomes" id="UP000054279">
    <property type="component" value="Unassembled WGS sequence"/>
</dbReference>
<feature type="transmembrane region" description="Helical" evidence="1">
    <location>
        <begin position="117"/>
        <end position="139"/>
    </location>
</feature>